<accession>A0ABU0D6Z2</accession>
<proteinExistence type="predicted"/>
<dbReference type="EMBL" id="JAUSUO010000008">
    <property type="protein sequence ID" value="MDQ0344128.1"/>
    <property type="molecule type" value="Genomic_DNA"/>
</dbReference>
<protein>
    <submittedName>
        <fullName evidence="1">Uncharacterized protein</fullName>
    </submittedName>
</protein>
<reference evidence="1 2" key="1">
    <citation type="submission" date="2023-07" db="EMBL/GenBank/DDBJ databases">
        <title>Genomic Encyclopedia of Type Strains, Phase IV (KMG-IV): sequencing the most valuable type-strain genomes for metagenomic binning, comparative biology and taxonomic classification.</title>
        <authorList>
            <person name="Goeker M."/>
        </authorList>
    </citation>
    <scope>NUCLEOTIDE SEQUENCE [LARGE SCALE GENOMIC DNA]</scope>
    <source>
        <strain evidence="1 2">DSM 27848</strain>
    </source>
</reference>
<sequence>MPILGAIHGYDAKKVLVETKCKKKEPIISYGN</sequence>
<evidence type="ECO:0000313" key="2">
    <source>
        <dbReference type="Proteomes" id="UP001232343"/>
    </source>
</evidence>
<organism evidence="1 2">
    <name type="scientific">Lederbergia wuyishanensis</name>
    <dbReference type="NCBI Taxonomy" id="1347903"/>
    <lineage>
        <taxon>Bacteria</taxon>
        <taxon>Bacillati</taxon>
        <taxon>Bacillota</taxon>
        <taxon>Bacilli</taxon>
        <taxon>Bacillales</taxon>
        <taxon>Bacillaceae</taxon>
        <taxon>Lederbergia</taxon>
    </lineage>
</organism>
<dbReference type="Proteomes" id="UP001232343">
    <property type="component" value="Unassembled WGS sequence"/>
</dbReference>
<evidence type="ECO:0000313" key="1">
    <source>
        <dbReference type="EMBL" id="MDQ0344128.1"/>
    </source>
</evidence>
<gene>
    <name evidence="1" type="ORF">J2S14_002969</name>
</gene>
<keyword evidence="2" id="KW-1185">Reference proteome</keyword>
<comment type="caution">
    <text evidence="1">The sequence shown here is derived from an EMBL/GenBank/DDBJ whole genome shotgun (WGS) entry which is preliminary data.</text>
</comment>
<name>A0ABU0D6Z2_9BACI</name>